<dbReference type="InterPro" id="IPR051083">
    <property type="entry name" value="GrpII_Intron_Splice-Mob/Def"/>
</dbReference>
<dbReference type="SUPFAM" id="SSF56672">
    <property type="entry name" value="DNA/RNA polymerases"/>
    <property type="match status" value="1"/>
</dbReference>
<keyword evidence="3" id="KW-1185">Reference proteome</keyword>
<dbReference type="HOGENOM" id="CLU_013584_7_2_9"/>
<sequence>MDRIIQQAIVQVLTPIIDKRFSEASYGFRPGRNCQMAITKSLEYLNDRFEWVVDIDLEKFFDKVPQDKLMSIVHEHIKAPDTESLIRKYLKAGIMNKGAYEKSEIGTPQGGNLSQLLSNIMLDK</sequence>
<dbReference type="EMBL" id="ABYO01000244">
    <property type="protein sequence ID" value="EEI85929.1"/>
    <property type="molecule type" value="Genomic_DNA"/>
</dbReference>
<dbReference type="CDD" id="cd01651">
    <property type="entry name" value="RT_G2_intron"/>
    <property type="match status" value="1"/>
</dbReference>
<dbReference type="Proteomes" id="UP000005984">
    <property type="component" value="Unassembled WGS sequence"/>
</dbReference>
<dbReference type="Pfam" id="PF00078">
    <property type="entry name" value="RVT_1"/>
    <property type="match status" value="1"/>
</dbReference>
<dbReference type="InterPro" id="IPR043502">
    <property type="entry name" value="DNA/RNA_pol_sf"/>
</dbReference>
<gene>
    <name evidence="2" type="ORF">HMPREF0072_1553</name>
</gene>
<evidence type="ECO:0000313" key="3">
    <source>
        <dbReference type="Proteomes" id="UP000005984"/>
    </source>
</evidence>
<organism evidence="2 3">
    <name type="scientific">Anaerococcus lactolyticus ATCC 51172</name>
    <dbReference type="NCBI Taxonomy" id="525254"/>
    <lineage>
        <taxon>Bacteria</taxon>
        <taxon>Bacillati</taxon>
        <taxon>Bacillota</taxon>
        <taxon>Tissierellia</taxon>
        <taxon>Tissierellales</taxon>
        <taxon>Peptoniphilaceae</taxon>
        <taxon>Anaerococcus</taxon>
    </lineage>
</organism>
<dbReference type="InterPro" id="IPR000477">
    <property type="entry name" value="RT_dom"/>
</dbReference>
<dbReference type="PANTHER" id="PTHR34047:SF8">
    <property type="entry name" value="PROTEIN YKFC"/>
    <property type="match status" value="1"/>
</dbReference>
<dbReference type="RefSeq" id="WP_004827858.1">
    <property type="nucleotide sequence ID" value="NZ_GG666046.1"/>
</dbReference>
<dbReference type="AlphaFoldDB" id="C2BGT3"/>
<evidence type="ECO:0000313" key="2">
    <source>
        <dbReference type="EMBL" id="EEI85929.1"/>
    </source>
</evidence>
<dbReference type="eggNOG" id="COG3344">
    <property type="taxonomic scope" value="Bacteria"/>
</dbReference>
<dbReference type="PANTHER" id="PTHR34047">
    <property type="entry name" value="NUCLEAR INTRON MATURASE 1, MITOCHONDRIAL-RELATED"/>
    <property type="match status" value="1"/>
</dbReference>
<reference evidence="2 3" key="1">
    <citation type="submission" date="2008-10" db="EMBL/GenBank/DDBJ databases">
        <authorList>
            <person name="Qin X."/>
            <person name="Bachman B."/>
            <person name="Battles P."/>
            <person name="Bell A."/>
            <person name="Bess C."/>
            <person name="Bickham C."/>
            <person name="Chaboub L."/>
            <person name="Chen D."/>
            <person name="Coyle M."/>
            <person name="Deiros D.R."/>
            <person name="Dinh H."/>
            <person name="Forbes L."/>
            <person name="Fowler G."/>
            <person name="Francisco L."/>
            <person name="Fu Q."/>
            <person name="Gubbala S."/>
            <person name="Hale W."/>
            <person name="Han Y."/>
            <person name="Hemphill L."/>
            <person name="Highlander S.K."/>
            <person name="Hirani K."/>
            <person name="Hogues M."/>
            <person name="Jackson L."/>
            <person name="Jakkamsetti A."/>
            <person name="Javaid M."/>
            <person name="Jiang H."/>
            <person name="Korchina V."/>
            <person name="Kovar C."/>
            <person name="Lara F."/>
            <person name="Lee S."/>
            <person name="Mata R."/>
            <person name="Mathew T."/>
            <person name="Moen C."/>
            <person name="Morales K."/>
            <person name="Munidasa M."/>
            <person name="Nazareth L."/>
            <person name="Ngo R."/>
            <person name="Nguyen L."/>
            <person name="Okwuonu G."/>
            <person name="Ongeri F."/>
            <person name="Patil S."/>
            <person name="Petrosino J."/>
            <person name="Pham C."/>
            <person name="Pham P."/>
            <person name="Pu L.-L."/>
            <person name="Puazo M."/>
            <person name="Raj R."/>
            <person name="Reid J."/>
            <person name="Rouhana J."/>
            <person name="Saada N."/>
            <person name="Shang Y."/>
            <person name="Simmons D."/>
            <person name="Thornton R."/>
            <person name="Warren J."/>
            <person name="Weissenberger G."/>
            <person name="Zhang J."/>
            <person name="Zhang L."/>
            <person name="Zhou C."/>
            <person name="Zhu D."/>
            <person name="Muzny D."/>
            <person name="Worley K."/>
            <person name="Gibbs R."/>
        </authorList>
    </citation>
    <scope>NUCLEOTIDE SEQUENCE [LARGE SCALE GENOMIC DNA]</scope>
    <source>
        <strain evidence="2 3">ATCC 51172</strain>
    </source>
</reference>
<feature type="non-terminal residue" evidence="2">
    <location>
        <position position="124"/>
    </location>
</feature>
<dbReference type="PROSITE" id="PS50878">
    <property type="entry name" value="RT_POL"/>
    <property type="match status" value="1"/>
</dbReference>
<feature type="domain" description="Reverse transcriptase" evidence="1">
    <location>
        <begin position="1"/>
        <end position="124"/>
    </location>
</feature>
<proteinExistence type="predicted"/>
<name>C2BGT3_9FIRM</name>
<comment type="caution">
    <text evidence="2">The sequence shown here is derived from an EMBL/GenBank/DDBJ whole genome shotgun (WGS) entry which is preliminary data.</text>
</comment>
<protein>
    <submittedName>
        <fullName evidence="2">GBSi1, group II intron, maturase family protein</fullName>
    </submittedName>
</protein>
<evidence type="ECO:0000259" key="1">
    <source>
        <dbReference type="PROSITE" id="PS50878"/>
    </source>
</evidence>
<dbReference type="STRING" id="525254.HMPREF0072_1553"/>
<accession>C2BGT3</accession>